<reference evidence="3" key="1">
    <citation type="submission" date="2017-04" db="EMBL/GenBank/DDBJ databases">
        <authorList>
            <person name="Varghese N."/>
            <person name="Submissions S."/>
        </authorList>
    </citation>
    <scope>NUCLEOTIDE SEQUENCE [LARGE SCALE GENOMIC DNA]</scope>
    <source>
        <strain evidence="3">DSM 16512</strain>
    </source>
</reference>
<protein>
    <submittedName>
        <fullName evidence="2">Bax protein</fullName>
    </submittedName>
</protein>
<feature type="domain" description="Mannosyl-glycoprotein endo-beta-N-acetylglucosamidase-like" evidence="1">
    <location>
        <begin position="81"/>
        <end position="217"/>
    </location>
</feature>
<dbReference type="SMART" id="SM00047">
    <property type="entry name" value="LYZ2"/>
    <property type="match status" value="1"/>
</dbReference>
<dbReference type="Gene3D" id="1.10.530.10">
    <property type="match status" value="1"/>
</dbReference>
<gene>
    <name evidence="2" type="ORF">SAMN05660197_0521</name>
</gene>
<dbReference type="PANTHER" id="PTHR40572">
    <property type="entry name" value="PROTEIN BAX"/>
    <property type="match status" value="1"/>
</dbReference>
<dbReference type="InterPro" id="IPR053195">
    <property type="entry name" value="Bax-like"/>
</dbReference>
<evidence type="ECO:0000313" key="3">
    <source>
        <dbReference type="Proteomes" id="UP000192602"/>
    </source>
</evidence>
<dbReference type="RefSeq" id="WP_269456995.1">
    <property type="nucleotide sequence ID" value="NZ_AP026671.1"/>
</dbReference>
<dbReference type="STRING" id="1069081.SAMN05660197_0521"/>
<dbReference type="GO" id="GO:0004040">
    <property type="term" value="F:amidase activity"/>
    <property type="evidence" value="ECO:0007669"/>
    <property type="project" value="InterPro"/>
</dbReference>
<dbReference type="PANTHER" id="PTHR40572:SF1">
    <property type="entry name" value="PROTEIN BAX"/>
    <property type="match status" value="1"/>
</dbReference>
<dbReference type="Proteomes" id="UP000192602">
    <property type="component" value="Unassembled WGS sequence"/>
</dbReference>
<dbReference type="Pfam" id="PF01832">
    <property type="entry name" value="Glucosaminidase"/>
    <property type="match status" value="1"/>
</dbReference>
<evidence type="ECO:0000259" key="1">
    <source>
        <dbReference type="SMART" id="SM00047"/>
    </source>
</evidence>
<organism evidence="2 3">
    <name type="scientific">Nitratiruptor tergarcus DSM 16512</name>
    <dbReference type="NCBI Taxonomy" id="1069081"/>
    <lineage>
        <taxon>Bacteria</taxon>
        <taxon>Pseudomonadati</taxon>
        <taxon>Campylobacterota</taxon>
        <taxon>Epsilonproteobacteria</taxon>
        <taxon>Nautiliales</taxon>
        <taxon>Nitratiruptoraceae</taxon>
        <taxon>Nitratiruptor</taxon>
    </lineage>
</organism>
<accession>A0A1W1WRB2</accession>
<name>A0A1W1WRB2_9BACT</name>
<sequence>MRRVLSLLVMLTLFVYAADGLPNWYYSIKDVKLQKQKFFEILRPLVEKENKKILQQRAFVKRFFQEYRKNPLVDDALLQKLARLAKKYRIKELYNEQEYLKKIDTIPVSLVLAQAALESGWGKSRFAKEANNLFGEWTYGKHGLVPKQRTPGKKHKIRIFKTIEDSIASYMLNLNRHAAYKEFRMARYLAKKEGKKFDGLQAAMTMQRYSELGRRYNHLVTTIIKKNRLHEFEG</sequence>
<dbReference type="AlphaFoldDB" id="A0A1W1WRB2"/>
<keyword evidence="3" id="KW-1185">Reference proteome</keyword>
<proteinExistence type="predicted"/>
<evidence type="ECO:0000313" key="2">
    <source>
        <dbReference type="EMBL" id="SMC08755.1"/>
    </source>
</evidence>
<dbReference type="EMBL" id="FWWZ01000001">
    <property type="protein sequence ID" value="SMC08755.1"/>
    <property type="molecule type" value="Genomic_DNA"/>
</dbReference>
<dbReference type="InterPro" id="IPR002901">
    <property type="entry name" value="MGlyc_endo_b_GlcNAc-like_dom"/>
</dbReference>